<reference evidence="2" key="1">
    <citation type="submission" date="2017-09" db="EMBL/GenBank/DDBJ databases">
        <title>Depth-based differentiation of microbial function through sediment-hosted aquifers and enrichment of novel symbionts in the deep terrestrial subsurface.</title>
        <authorList>
            <person name="Probst A.J."/>
            <person name="Ladd B."/>
            <person name="Jarett J.K."/>
            <person name="Geller-Mcgrath D.E."/>
            <person name="Sieber C.M.K."/>
            <person name="Emerson J.B."/>
            <person name="Anantharaman K."/>
            <person name="Thomas B.C."/>
            <person name="Malmstrom R."/>
            <person name="Stieglmeier M."/>
            <person name="Klingl A."/>
            <person name="Woyke T."/>
            <person name="Ryan C.M."/>
            <person name="Banfield J.F."/>
        </authorList>
    </citation>
    <scope>NUCLEOTIDE SEQUENCE [LARGE SCALE GENOMIC DNA]</scope>
</reference>
<proteinExistence type="predicted"/>
<dbReference type="AlphaFoldDB" id="A0A2H0TF24"/>
<gene>
    <name evidence="1" type="ORF">COU47_02255</name>
</gene>
<protein>
    <submittedName>
        <fullName evidence="1">Uncharacterized protein</fullName>
    </submittedName>
</protein>
<dbReference type="EMBL" id="PFCO01000005">
    <property type="protein sequence ID" value="PIR69554.1"/>
    <property type="molecule type" value="Genomic_DNA"/>
</dbReference>
<comment type="caution">
    <text evidence="1">The sequence shown here is derived from an EMBL/GenBank/DDBJ whole genome shotgun (WGS) entry which is preliminary data.</text>
</comment>
<organism evidence="1 2">
    <name type="scientific">Candidatus Niyogibacteria bacterium CG10_big_fil_rev_8_21_14_0_10_46_36</name>
    <dbReference type="NCBI Taxonomy" id="1974726"/>
    <lineage>
        <taxon>Bacteria</taxon>
        <taxon>Candidatus Niyogiibacteriota</taxon>
    </lineage>
</organism>
<accession>A0A2H0TF24</accession>
<sequence>MHIYKSYHFSEMFGKSTLPPRQKSHIEKFELNFSISCGEVFCQFLKANIVLIANFQTSNGVHKRPKIAYYR</sequence>
<name>A0A2H0TF24_9BACT</name>
<evidence type="ECO:0000313" key="2">
    <source>
        <dbReference type="Proteomes" id="UP000231503"/>
    </source>
</evidence>
<dbReference type="Proteomes" id="UP000231503">
    <property type="component" value="Unassembled WGS sequence"/>
</dbReference>
<evidence type="ECO:0000313" key="1">
    <source>
        <dbReference type="EMBL" id="PIR69554.1"/>
    </source>
</evidence>